<dbReference type="Gene3D" id="1.10.472.10">
    <property type="entry name" value="Cyclin-like"/>
    <property type="match status" value="1"/>
</dbReference>
<reference evidence="2 3" key="1">
    <citation type="journal article" date="2018" name="Mol. Biol. Evol.">
        <title>Broad Genomic Sampling Reveals a Smut Pathogenic Ancestry of the Fungal Clade Ustilaginomycotina.</title>
        <authorList>
            <person name="Kijpornyongpan T."/>
            <person name="Mondo S.J."/>
            <person name="Barry K."/>
            <person name="Sandor L."/>
            <person name="Lee J."/>
            <person name="Lipzen A."/>
            <person name="Pangilinan J."/>
            <person name="LaButti K."/>
            <person name="Hainaut M."/>
            <person name="Henrissat B."/>
            <person name="Grigoriev I.V."/>
            <person name="Spatafora J.W."/>
            <person name="Aime M.C."/>
        </authorList>
    </citation>
    <scope>NUCLEOTIDE SEQUENCE [LARGE SCALE GENOMIC DNA]</scope>
    <source>
        <strain evidence="2 3">MCA 4186</strain>
    </source>
</reference>
<feature type="compositionally biased region" description="Low complexity" evidence="1">
    <location>
        <begin position="365"/>
        <end position="376"/>
    </location>
</feature>
<feature type="compositionally biased region" description="Low complexity" evidence="1">
    <location>
        <begin position="481"/>
        <end position="498"/>
    </location>
</feature>
<dbReference type="CDD" id="cd20557">
    <property type="entry name" value="CYCLIN_ScPCL1-like"/>
    <property type="match status" value="1"/>
</dbReference>
<dbReference type="Proteomes" id="UP000245946">
    <property type="component" value="Unassembled WGS sequence"/>
</dbReference>
<dbReference type="InterPro" id="IPR013922">
    <property type="entry name" value="Cyclin_PHO80-like"/>
</dbReference>
<proteinExistence type="predicted"/>
<dbReference type="EMBL" id="KZ819290">
    <property type="protein sequence ID" value="PWN98774.1"/>
    <property type="molecule type" value="Genomic_DNA"/>
</dbReference>
<evidence type="ECO:0000256" key="1">
    <source>
        <dbReference type="SAM" id="MobiDB-lite"/>
    </source>
</evidence>
<organism evidence="2 3">
    <name type="scientific">Tilletiopsis washingtonensis</name>
    <dbReference type="NCBI Taxonomy" id="58919"/>
    <lineage>
        <taxon>Eukaryota</taxon>
        <taxon>Fungi</taxon>
        <taxon>Dikarya</taxon>
        <taxon>Basidiomycota</taxon>
        <taxon>Ustilaginomycotina</taxon>
        <taxon>Exobasidiomycetes</taxon>
        <taxon>Entylomatales</taxon>
        <taxon>Entylomatales incertae sedis</taxon>
        <taxon>Tilletiopsis</taxon>
    </lineage>
</organism>
<feature type="region of interest" description="Disordered" evidence="1">
    <location>
        <begin position="776"/>
        <end position="798"/>
    </location>
</feature>
<dbReference type="OrthoDB" id="244495at2759"/>
<dbReference type="PANTHER" id="PTHR15615:SF27">
    <property type="entry name" value="PHO85 CYCLIN CLG1"/>
    <property type="match status" value="1"/>
</dbReference>
<feature type="compositionally biased region" description="Low complexity" evidence="1">
    <location>
        <begin position="776"/>
        <end position="792"/>
    </location>
</feature>
<feature type="compositionally biased region" description="Low complexity" evidence="1">
    <location>
        <begin position="157"/>
        <end position="173"/>
    </location>
</feature>
<evidence type="ECO:0008006" key="4">
    <source>
        <dbReference type="Google" id="ProtNLM"/>
    </source>
</evidence>
<evidence type="ECO:0000313" key="3">
    <source>
        <dbReference type="Proteomes" id="UP000245946"/>
    </source>
</evidence>
<dbReference type="Pfam" id="PF08613">
    <property type="entry name" value="Cyclin"/>
    <property type="match status" value="1"/>
</dbReference>
<feature type="compositionally biased region" description="Low complexity" evidence="1">
    <location>
        <begin position="416"/>
        <end position="445"/>
    </location>
</feature>
<feature type="region of interest" description="Disordered" evidence="1">
    <location>
        <begin position="834"/>
        <end position="854"/>
    </location>
</feature>
<dbReference type="GeneID" id="37267247"/>
<dbReference type="GO" id="GO:0005634">
    <property type="term" value="C:nucleus"/>
    <property type="evidence" value="ECO:0007669"/>
    <property type="project" value="TreeGrafter"/>
</dbReference>
<feature type="region of interest" description="Disordered" evidence="1">
    <location>
        <begin position="476"/>
        <end position="507"/>
    </location>
</feature>
<dbReference type="GO" id="GO:0016538">
    <property type="term" value="F:cyclin-dependent protein serine/threonine kinase regulator activity"/>
    <property type="evidence" value="ECO:0007669"/>
    <property type="project" value="TreeGrafter"/>
</dbReference>
<gene>
    <name evidence="2" type="ORF">FA09DRAFT_251109</name>
</gene>
<feature type="region of interest" description="Disordered" evidence="1">
    <location>
        <begin position="892"/>
        <end position="916"/>
    </location>
</feature>
<dbReference type="AlphaFoldDB" id="A0A316ZCM9"/>
<sequence>MAAYHAEARTDAGYYQQQVHAAQQAQQQQNVQVQAHAHAHAQAQAHAHAYATQQHQQPGGPAAAPTSAYPAHMQQAQQHGAMAGQPGQMADGAGGIVLIDAYGQQTGYWPPPQAPRISAAAARAASMNARAYWDTSLASYHAAPWGAHDAWGRAPYHSAQQQQQQQHQSMLHHQLAKLQGPYSSAPQDAGWQASQQRQAHAEQYHQQAQANAQAQARHAVSSGYAVPAHLSQAYDPVARQTSQPQAHAAVGQAYQPAWAPVQNRRYSQQPQQQQQQQQPLPISEAYFQQQQQHAVVADPHHGNPSWPTAGTQARWNAPVIAAPVFGEALPPQPPTWGLGGEYEAQRRKAAELAAANAAPAPPPSAEQAAAAAAPADGPLPPSPNTLDKSGLPLSGLGAEIIWGACAALLEPELISSRRSSASSRRTSSSIQSSPMVMTPVTSPPVHASKNGDWPAAGRQISNDGGSSLLHRLAVVGAGNGSSDPVDSSDSSSASASEPGTPPSMSGSEIIRSAAQSEIKLRADGSKLRGLGLGGVGATRAGSPMESSSPELSSGSDRRSTRAGSFSSKSMDRSRTSVSSILRLISPDWRWSSNDDTLPSLSAPASTETRPSAATRPRRRSSAHGSPHQPSMNGIAAPGSEISPAFRRFAHQVLAQTLLSPTAFLLALLYALRVPHLAVGADGELDAEAREIFASPPSAAPFKIFTLGLMIANKHLDDHTFTASTWHDVTGIPLLELNRMEAYFLARCGFEVTVPERVWIAFLKRLRSREENKAAAASAAARRSSVRSTASSTEKLAGAVTPDEASRRLLLAIDDALTALGQFSPLPSAVTTASSALSSPSAMSYETVDDEPRDVGRMRRPTSALQFSHHHCRSAPACGNTFATQPMVEDDVFDEEESPYRPQGGASHSSRPSLDASLARSNSDWSASLANLARAPHSFDPLASVRSSIDAPLAPSVLLALLNRM</sequence>
<feature type="region of interest" description="Disordered" evidence="1">
    <location>
        <begin position="416"/>
        <end position="464"/>
    </location>
</feature>
<feature type="compositionally biased region" description="Low complexity" evidence="1">
    <location>
        <begin position="204"/>
        <end position="216"/>
    </location>
</feature>
<protein>
    <recommendedName>
        <fullName evidence="4">Cyclin N-terminal domain-containing protein</fullName>
    </recommendedName>
</protein>
<evidence type="ECO:0000313" key="2">
    <source>
        <dbReference type="EMBL" id="PWN98774.1"/>
    </source>
</evidence>
<feature type="region of interest" description="Disordered" evidence="1">
    <location>
        <begin position="289"/>
        <end position="309"/>
    </location>
</feature>
<dbReference type="RefSeq" id="XP_025599053.1">
    <property type="nucleotide sequence ID" value="XM_025739701.1"/>
</dbReference>
<accession>A0A316ZCM9</accession>
<feature type="region of interest" description="Disordered" evidence="1">
    <location>
        <begin position="155"/>
        <end position="216"/>
    </location>
</feature>
<keyword evidence="3" id="KW-1185">Reference proteome</keyword>
<feature type="compositionally biased region" description="Low complexity" evidence="1">
    <location>
        <begin position="834"/>
        <end position="843"/>
    </location>
</feature>
<dbReference type="PANTHER" id="PTHR15615">
    <property type="match status" value="1"/>
</dbReference>
<feature type="compositionally biased region" description="Low complexity" evidence="1">
    <location>
        <begin position="541"/>
        <end position="554"/>
    </location>
</feature>
<dbReference type="GO" id="GO:0019901">
    <property type="term" value="F:protein kinase binding"/>
    <property type="evidence" value="ECO:0007669"/>
    <property type="project" value="InterPro"/>
</dbReference>
<name>A0A316ZCM9_9BASI</name>
<feature type="region of interest" description="Disordered" evidence="1">
    <location>
        <begin position="27"/>
        <end position="88"/>
    </location>
</feature>
<feature type="region of interest" description="Disordered" evidence="1">
    <location>
        <begin position="349"/>
        <end position="390"/>
    </location>
</feature>
<feature type="region of interest" description="Disordered" evidence="1">
    <location>
        <begin position="594"/>
        <end position="636"/>
    </location>
</feature>
<feature type="region of interest" description="Disordered" evidence="1">
    <location>
        <begin position="526"/>
        <end position="571"/>
    </location>
</feature>
<dbReference type="GO" id="GO:0000307">
    <property type="term" value="C:cyclin-dependent protein kinase holoenzyme complex"/>
    <property type="evidence" value="ECO:0007669"/>
    <property type="project" value="TreeGrafter"/>
</dbReference>
<dbReference type="STRING" id="58919.A0A316ZCM9"/>
<feature type="compositionally biased region" description="Polar residues" evidence="1">
    <location>
        <begin position="594"/>
        <end position="607"/>
    </location>
</feature>